<keyword evidence="3" id="KW-1185">Reference proteome</keyword>
<feature type="signal peptide" evidence="1">
    <location>
        <begin position="1"/>
        <end position="22"/>
    </location>
</feature>
<evidence type="ECO:0000313" key="2">
    <source>
        <dbReference type="EMBL" id="RDZ28669.1"/>
    </source>
</evidence>
<protein>
    <submittedName>
        <fullName evidence="2">Uncharacterized protein</fullName>
    </submittedName>
</protein>
<reference evidence="2 3" key="1">
    <citation type="submission" date="2018-08" db="EMBL/GenBank/DDBJ databases">
        <title>Lysobacter sp. zong2l5, whole genome shotgun sequence.</title>
        <authorList>
            <person name="Zhang X."/>
            <person name="Feng G."/>
            <person name="Zhu H."/>
        </authorList>
    </citation>
    <scope>NUCLEOTIDE SEQUENCE [LARGE SCALE GENOMIC DNA]</scope>
    <source>
        <strain evidence="3">zong2l5</strain>
    </source>
</reference>
<evidence type="ECO:0000313" key="3">
    <source>
        <dbReference type="Proteomes" id="UP000264492"/>
    </source>
</evidence>
<keyword evidence="1" id="KW-0732">Signal</keyword>
<dbReference type="EMBL" id="QTSU01000001">
    <property type="protein sequence ID" value="RDZ28669.1"/>
    <property type="molecule type" value="Genomic_DNA"/>
</dbReference>
<proteinExistence type="predicted"/>
<sequence>MEAPMRLVIGGLLLLSSATAAATSTKCTFYPPATAPVPSVEFLGYERVGPVLIHGAGGPSTLPYKSWKVVTFDERSKAIHFVYTNPGDPALPPSFTVKGRGRHTQLLVGGQTYTGELSCGS</sequence>
<name>A0A371K412_9GAMM</name>
<evidence type="ECO:0000256" key="1">
    <source>
        <dbReference type="SAM" id="SignalP"/>
    </source>
</evidence>
<feature type="chain" id="PRO_5016563503" evidence="1">
    <location>
        <begin position="23"/>
        <end position="121"/>
    </location>
</feature>
<gene>
    <name evidence="2" type="ORF">DX914_05955</name>
</gene>
<dbReference type="Proteomes" id="UP000264492">
    <property type="component" value="Unassembled WGS sequence"/>
</dbReference>
<accession>A0A371K412</accession>
<comment type="caution">
    <text evidence="2">The sequence shown here is derived from an EMBL/GenBank/DDBJ whole genome shotgun (WGS) entry which is preliminary data.</text>
</comment>
<dbReference type="AlphaFoldDB" id="A0A371K412"/>
<organism evidence="2 3">
    <name type="scientific">Lysobacter silvisoli</name>
    <dbReference type="NCBI Taxonomy" id="2293254"/>
    <lineage>
        <taxon>Bacteria</taxon>
        <taxon>Pseudomonadati</taxon>
        <taxon>Pseudomonadota</taxon>
        <taxon>Gammaproteobacteria</taxon>
        <taxon>Lysobacterales</taxon>
        <taxon>Lysobacteraceae</taxon>
        <taxon>Lysobacter</taxon>
    </lineage>
</organism>